<keyword evidence="3" id="KW-1185">Reference proteome</keyword>
<protein>
    <submittedName>
        <fullName evidence="2">Uncharacterized protein</fullName>
    </submittedName>
</protein>
<evidence type="ECO:0000256" key="1">
    <source>
        <dbReference type="SAM" id="MobiDB-lite"/>
    </source>
</evidence>
<organism evidence="2 3">
    <name type="scientific">Nesterenkonia aethiopica</name>
    <dbReference type="NCBI Taxonomy" id="269144"/>
    <lineage>
        <taxon>Bacteria</taxon>
        <taxon>Bacillati</taxon>
        <taxon>Actinomycetota</taxon>
        <taxon>Actinomycetes</taxon>
        <taxon>Micrococcales</taxon>
        <taxon>Micrococcaceae</taxon>
        <taxon>Nesterenkonia</taxon>
    </lineage>
</organism>
<reference evidence="3" key="1">
    <citation type="journal article" date="2019" name="Int. J. Syst. Evol. Microbiol.">
        <title>The Global Catalogue of Microorganisms (GCM) 10K type strain sequencing project: providing services to taxonomists for standard genome sequencing and annotation.</title>
        <authorList>
            <consortium name="The Broad Institute Genomics Platform"/>
            <consortium name="The Broad Institute Genome Sequencing Center for Infectious Disease"/>
            <person name="Wu L."/>
            <person name="Ma J."/>
        </authorList>
    </citation>
    <scope>NUCLEOTIDE SEQUENCE [LARGE SCALE GENOMIC DNA]</scope>
    <source>
        <strain evidence="3">JCM 14309</strain>
    </source>
</reference>
<evidence type="ECO:0000313" key="3">
    <source>
        <dbReference type="Proteomes" id="UP001500236"/>
    </source>
</evidence>
<sequence length="49" mass="5671">MEHAGEGCDDRRGAAQPDGNHERHPFPGYCELCDIYIERALNYKEEFDD</sequence>
<evidence type="ECO:0000313" key="2">
    <source>
        <dbReference type="EMBL" id="GAA3062320.1"/>
    </source>
</evidence>
<gene>
    <name evidence="2" type="ORF">GCM10010529_14600</name>
</gene>
<name>A0ABP6LZE1_9MICC</name>
<feature type="region of interest" description="Disordered" evidence="1">
    <location>
        <begin position="1"/>
        <end position="27"/>
    </location>
</feature>
<dbReference type="Proteomes" id="UP001500236">
    <property type="component" value="Unassembled WGS sequence"/>
</dbReference>
<accession>A0ABP6LZE1</accession>
<comment type="caution">
    <text evidence="2">The sequence shown here is derived from an EMBL/GenBank/DDBJ whole genome shotgun (WGS) entry which is preliminary data.</text>
</comment>
<proteinExistence type="predicted"/>
<dbReference type="EMBL" id="BAAAVT010000008">
    <property type="protein sequence ID" value="GAA3062320.1"/>
    <property type="molecule type" value="Genomic_DNA"/>
</dbReference>
<feature type="compositionally biased region" description="Basic and acidic residues" evidence="1">
    <location>
        <begin position="1"/>
        <end position="25"/>
    </location>
</feature>